<reference evidence="3 4" key="1">
    <citation type="submission" date="2024-09" db="EMBL/GenBank/DDBJ databases">
        <authorList>
            <person name="Sun Q."/>
            <person name="Mori K."/>
        </authorList>
    </citation>
    <scope>NUCLEOTIDE SEQUENCE [LARGE SCALE GENOMIC DNA]</scope>
    <source>
        <strain evidence="3 4">CCM 7415</strain>
    </source>
</reference>
<dbReference type="Proteomes" id="UP001589814">
    <property type="component" value="Unassembled WGS sequence"/>
</dbReference>
<keyword evidence="4" id="KW-1185">Reference proteome</keyword>
<evidence type="ECO:0000256" key="1">
    <source>
        <dbReference type="ARBA" id="ARBA00022729"/>
    </source>
</evidence>
<accession>A0ABV6G7E6</accession>
<dbReference type="InterPro" id="IPR038404">
    <property type="entry name" value="TRAP_DctP_sf"/>
</dbReference>
<evidence type="ECO:0000256" key="2">
    <source>
        <dbReference type="SAM" id="SignalP"/>
    </source>
</evidence>
<dbReference type="PANTHER" id="PTHR33376:SF4">
    <property type="entry name" value="SIALIC ACID-BINDING PERIPLASMIC PROTEIN SIAP"/>
    <property type="match status" value="1"/>
</dbReference>
<evidence type="ECO:0000313" key="3">
    <source>
        <dbReference type="EMBL" id="MFC0269597.1"/>
    </source>
</evidence>
<dbReference type="Pfam" id="PF03480">
    <property type="entry name" value="DctP"/>
    <property type="match status" value="1"/>
</dbReference>
<comment type="caution">
    <text evidence="3">The sequence shown here is derived from an EMBL/GenBank/DDBJ whole genome shotgun (WGS) entry which is preliminary data.</text>
</comment>
<dbReference type="EMBL" id="JBHLVX010000060">
    <property type="protein sequence ID" value="MFC0269597.1"/>
    <property type="molecule type" value="Genomic_DNA"/>
</dbReference>
<dbReference type="InterPro" id="IPR018389">
    <property type="entry name" value="DctP_fam"/>
</dbReference>
<keyword evidence="1 2" id="KW-0732">Signal</keyword>
<name>A0ABV6G7E6_9GAMM</name>
<feature type="chain" id="PRO_5046240684" evidence="2">
    <location>
        <begin position="26"/>
        <end position="333"/>
    </location>
</feature>
<sequence>MPRLNRLFCFLISGLLLSLSGTSQAQTHWIMATGYPQDNFFTHNIEMFIKEIEEKSDGELTIDLRPNGTLINHDAIKRAVQSGQVQIGEIRLGVYGNEDPMYRLDSLPGAATTLEQARQLLEAQASYLEKLLSEDSIIPLAYVPWPGQGFFTSVPLKSVTDMQGMKIRIYSQPTRQMAEQLGFQATILPFAEIAQAYSTGMINSLFTSAQTGIDIQVWDYAHYFTYTGTSHSKNTIIVNQRAFHALGDELQRIVLEAGKNATERGWEMSRQAAASNQETLVENGMQIDQASNDIQQAIGQIGDDLLTQWRESASPEARDVLDRYLQMRSGKQD</sequence>
<organism evidence="3 4">
    <name type="scientific">Kushneria aurantia</name>
    <dbReference type="NCBI Taxonomy" id="504092"/>
    <lineage>
        <taxon>Bacteria</taxon>
        <taxon>Pseudomonadati</taxon>
        <taxon>Pseudomonadota</taxon>
        <taxon>Gammaproteobacteria</taxon>
        <taxon>Oceanospirillales</taxon>
        <taxon>Halomonadaceae</taxon>
        <taxon>Kushneria</taxon>
    </lineage>
</organism>
<gene>
    <name evidence="3" type="ORF">ACFFHW_16640</name>
</gene>
<dbReference type="NCBIfam" id="NF037995">
    <property type="entry name" value="TRAP_S1"/>
    <property type="match status" value="1"/>
</dbReference>
<evidence type="ECO:0000313" key="4">
    <source>
        <dbReference type="Proteomes" id="UP001589814"/>
    </source>
</evidence>
<dbReference type="CDD" id="cd13602">
    <property type="entry name" value="PBP2_TRAP_BpDctp6_7"/>
    <property type="match status" value="1"/>
</dbReference>
<feature type="signal peptide" evidence="2">
    <location>
        <begin position="1"/>
        <end position="25"/>
    </location>
</feature>
<dbReference type="PANTHER" id="PTHR33376">
    <property type="match status" value="1"/>
</dbReference>
<dbReference type="Gene3D" id="3.40.190.170">
    <property type="entry name" value="Bacterial extracellular solute-binding protein, family 7"/>
    <property type="match status" value="1"/>
</dbReference>
<proteinExistence type="predicted"/>
<dbReference type="RefSeq" id="WP_019951233.1">
    <property type="nucleotide sequence ID" value="NZ_JBHLVX010000060.1"/>
</dbReference>
<protein>
    <submittedName>
        <fullName evidence="3">TRAP transporter substrate-binding protein</fullName>
    </submittedName>
</protein>